<keyword evidence="4" id="KW-1185">Reference proteome</keyword>
<dbReference type="InterPro" id="IPR036873">
    <property type="entry name" value="Rhodanese-like_dom_sf"/>
</dbReference>
<protein>
    <submittedName>
        <fullName evidence="3">tRNA 2-selenouridine(34) synthase MnmH</fullName>
    </submittedName>
</protein>
<dbReference type="PROSITE" id="PS50206">
    <property type="entry name" value="RHODANESE_3"/>
    <property type="match status" value="1"/>
</dbReference>
<evidence type="ECO:0000259" key="2">
    <source>
        <dbReference type="PROSITE" id="PS50206"/>
    </source>
</evidence>
<dbReference type="InterPro" id="IPR001763">
    <property type="entry name" value="Rhodanese-like_dom"/>
</dbReference>
<dbReference type="NCBIfam" id="NF008752">
    <property type="entry name" value="PRK11784.1-4"/>
    <property type="match status" value="1"/>
</dbReference>
<dbReference type="Pfam" id="PF26341">
    <property type="entry name" value="AAA_SelU"/>
    <property type="match status" value="1"/>
</dbReference>
<dbReference type="OrthoDB" id="9808735at2"/>
<organism evidence="3 4">
    <name type="scientific">Vulcanibacillus modesticaldus</name>
    <dbReference type="NCBI Taxonomy" id="337097"/>
    <lineage>
        <taxon>Bacteria</taxon>
        <taxon>Bacillati</taxon>
        <taxon>Bacillota</taxon>
        <taxon>Bacilli</taxon>
        <taxon>Bacillales</taxon>
        <taxon>Bacillaceae</taxon>
        <taxon>Vulcanibacillus</taxon>
    </lineage>
</organism>
<dbReference type="GO" id="GO:0043828">
    <property type="term" value="F:tRNA 2-selenouridine synthase activity"/>
    <property type="evidence" value="ECO:0007669"/>
    <property type="project" value="InterPro"/>
</dbReference>
<dbReference type="Proteomes" id="UP000243739">
    <property type="component" value="Unassembled WGS sequence"/>
</dbReference>
<gene>
    <name evidence="3" type="ORF">BHF71_09330</name>
</gene>
<dbReference type="Gene3D" id="3.40.50.300">
    <property type="entry name" value="P-loop containing nucleotide triphosphate hydrolases"/>
    <property type="match status" value="1"/>
</dbReference>
<dbReference type="PANTHER" id="PTHR30401">
    <property type="entry name" value="TRNA 2-SELENOURIDINE SYNTHASE"/>
    <property type="match status" value="1"/>
</dbReference>
<reference evidence="3 4" key="1">
    <citation type="submission" date="2016-09" db="EMBL/GenBank/DDBJ databases">
        <title>Draft genome sequence for the type strain of Vulcanibacillus modesticaldus BR, a strictly anaerobic, moderately thermophilic, and nitrate-reducing bacterium from deep sea-hydrothermal vents of the Mid-Atlantic Ridge.</title>
        <authorList>
            <person name="Abin C.A."/>
            <person name="Hollibaugh J.T."/>
        </authorList>
    </citation>
    <scope>NUCLEOTIDE SEQUENCE [LARGE SCALE GENOMIC DNA]</scope>
    <source>
        <strain evidence="3 4">BR</strain>
    </source>
</reference>
<evidence type="ECO:0000313" key="4">
    <source>
        <dbReference type="Proteomes" id="UP000243739"/>
    </source>
</evidence>
<dbReference type="SUPFAM" id="SSF52821">
    <property type="entry name" value="Rhodanese/Cell cycle control phosphatase"/>
    <property type="match status" value="1"/>
</dbReference>
<keyword evidence="1" id="KW-0711">Selenium</keyword>
<sequence length="352" mass="40282">MVIDIKYEDAQKKDHFLIIDVRSPSEFLDATIPGAINIPLFDDQERAIVGTAYKEQGPDKAKEIGLQIVSPKIPQLIHKIKAALAGNKIPLFFCWRGGMRSKTMATLYDLMFQDAYRLEGGYRAYREYILKQIDEFEIKIPTFVLHGMTGVGKTSILHKLEQMGVTVVDLEGLAGHRGSIFGGIGNVNPVNQKTFDSKIYEIFKQIKKARAIVIEAESKRIGKILVPDNILKAKENGYHILINADINVRIERIIEEYNPEKNKDSISEAITKILKRIPTEHRESITSALERDDFYTIVDIMLNYYYDPRYRHSTTQYQGAFYEVNSDDLNEATINIFNYIQQILNETEVLVK</sequence>
<name>A0A1D2YU84_9BACI</name>
<dbReference type="InterPro" id="IPR027417">
    <property type="entry name" value="P-loop_NTPase"/>
</dbReference>
<dbReference type="SUPFAM" id="SSF52540">
    <property type="entry name" value="P-loop containing nucleoside triphosphate hydrolases"/>
    <property type="match status" value="1"/>
</dbReference>
<dbReference type="STRING" id="337097.BHF71_09330"/>
<dbReference type="RefSeq" id="WP_069656867.1">
    <property type="nucleotide sequence ID" value="NZ_MIJF01000026.1"/>
</dbReference>
<accession>A0A1D2YU84</accession>
<proteinExistence type="predicted"/>
<dbReference type="EMBL" id="MIJF01000026">
    <property type="protein sequence ID" value="OEF99270.1"/>
    <property type="molecule type" value="Genomic_DNA"/>
</dbReference>
<dbReference type="NCBIfam" id="TIGR03167">
    <property type="entry name" value="tRNA_sel_U_synt"/>
    <property type="match status" value="1"/>
</dbReference>
<dbReference type="GO" id="GO:0002098">
    <property type="term" value="P:tRNA wobble uridine modification"/>
    <property type="evidence" value="ECO:0007669"/>
    <property type="project" value="InterPro"/>
</dbReference>
<dbReference type="NCBIfam" id="NF008750">
    <property type="entry name" value="PRK11784.1-2"/>
    <property type="match status" value="1"/>
</dbReference>
<feature type="domain" description="Rhodanese" evidence="2">
    <location>
        <begin position="12"/>
        <end position="134"/>
    </location>
</feature>
<dbReference type="Pfam" id="PF00581">
    <property type="entry name" value="Rhodanese"/>
    <property type="match status" value="1"/>
</dbReference>
<dbReference type="Gene3D" id="3.40.250.10">
    <property type="entry name" value="Rhodanese-like domain"/>
    <property type="match status" value="1"/>
</dbReference>
<dbReference type="InterPro" id="IPR017582">
    <property type="entry name" value="SelU"/>
</dbReference>
<dbReference type="PANTHER" id="PTHR30401:SF0">
    <property type="entry name" value="TRNA 2-SELENOURIDINE SYNTHASE"/>
    <property type="match status" value="1"/>
</dbReference>
<evidence type="ECO:0000256" key="1">
    <source>
        <dbReference type="ARBA" id="ARBA00023266"/>
    </source>
</evidence>
<dbReference type="AlphaFoldDB" id="A0A1D2YU84"/>
<dbReference type="InterPro" id="IPR058840">
    <property type="entry name" value="AAA_SelU"/>
</dbReference>
<comment type="caution">
    <text evidence="3">The sequence shown here is derived from an EMBL/GenBank/DDBJ whole genome shotgun (WGS) entry which is preliminary data.</text>
</comment>
<dbReference type="SMART" id="SM00450">
    <property type="entry name" value="RHOD"/>
    <property type="match status" value="1"/>
</dbReference>
<evidence type="ECO:0000313" key="3">
    <source>
        <dbReference type="EMBL" id="OEF99270.1"/>
    </source>
</evidence>